<dbReference type="KEGG" id="als:DJ013_18795"/>
<dbReference type="Proteomes" id="UP000249873">
    <property type="component" value="Chromosome"/>
</dbReference>
<accession>A0A2Z4GH21</accession>
<proteinExistence type="predicted"/>
<dbReference type="EMBL" id="CP029480">
    <property type="protein sequence ID" value="AWW00104.1"/>
    <property type="molecule type" value="Genomic_DNA"/>
</dbReference>
<name>A0A2Z4GH21_9BACT</name>
<keyword evidence="2" id="KW-1185">Reference proteome</keyword>
<gene>
    <name evidence="1" type="ORF">DJ013_18795</name>
</gene>
<evidence type="ECO:0000313" key="2">
    <source>
        <dbReference type="Proteomes" id="UP000249873"/>
    </source>
</evidence>
<reference evidence="1 2" key="1">
    <citation type="submission" date="2018-05" db="EMBL/GenBank/DDBJ databases">
        <title>Complete genome sequence of Arcticibacterium luteifluviistationis SM1504T, a cytophagaceae bacterium isolated from Arctic surface seawater.</title>
        <authorList>
            <person name="Li Y."/>
            <person name="Qin Q.-L."/>
        </authorList>
    </citation>
    <scope>NUCLEOTIDE SEQUENCE [LARGE SCALE GENOMIC DNA]</scope>
    <source>
        <strain evidence="1 2">SM1504</strain>
    </source>
</reference>
<evidence type="ECO:0000313" key="1">
    <source>
        <dbReference type="EMBL" id="AWW00104.1"/>
    </source>
</evidence>
<sequence>MFVIHVDDFVLNKYISNPSMPPPFFFLKFKFALPKSYLAVFQQHPQASKKILKKSKIIFSKSLLS</sequence>
<dbReference type="AlphaFoldDB" id="A0A2Z4GH21"/>
<organism evidence="1 2">
    <name type="scientific">Arcticibacterium luteifluviistationis</name>
    <dbReference type="NCBI Taxonomy" id="1784714"/>
    <lineage>
        <taxon>Bacteria</taxon>
        <taxon>Pseudomonadati</taxon>
        <taxon>Bacteroidota</taxon>
        <taxon>Cytophagia</taxon>
        <taxon>Cytophagales</taxon>
        <taxon>Leadbetterellaceae</taxon>
        <taxon>Arcticibacterium</taxon>
    </lineage>
</organism>
<protein>
    <submittedName>
        <fullName evidence="1">Uncharacterized protein</fullName>
    </submittedName>
</protein>